<dbReference type="EMBL" id="QQYZ01000007">
    <property type="protein sequence ID" value="RSY85910.1"/>
    <property type="molecule type" value="Genomic_DNA"/>
</dbReference>
<dbReference type="RefSeq" id="WP_083629397.1">
    <property type="nucleotide sequence ID" value="NZ_QLJD01000002.1"/>
</dbReference>
<dbReference type="GO" id="GO:0003677">
    <property type="term" value="F:DNA binding"/>
    <property type="evidence" value="ECO:0007669"/>
    <property type="project" value="UniProtKB-KW"/>
</dbReference>
<dbReference type="SUPFAM" id="SSF46785">
    <property type="entry name" value="Winged helix' DNA-binding domain"/>
    <property type="match status" value="1"/>
</dbReference>
<protein>
    <submittedName>
        <fullName evidence="7">IclR family transcriptional regulator</fullName>
    </submittedName>
</protein>
<dbReference type="PROSITE" id="PS51077">
    <property type="entry name" value="HTH_ICLR"/>
    <property type="match status" value="1"/>
</dbReference>
<evidence type="ECO:0000259" key="4">
    <source>
        <dbReference type="PROSITE" id="PS51077"/>
    </source>
</evidence>
<feature type="domain" description="HTH iclR-type" evidence="4">
    <location>
        <begin position="20"/>
        <end position="82"/>
    </location>
</feature>
<organism evidence="7 9">
    <name type="scientific">Sphingomonas koreensis</name>
    <dbReference type="NCBI Taxonomy" id="93064"/>
    <lineage>
        <taxon>Bacteria</taxon>
        <taxon>Pseudomonadati</taxon>
        <taxon>Pseudomonadota</taxon>
        <taxon>Alphaproteobacteria</taxon>
        <taxon>Sphingomonadales</taxon>
        <taxon>Sphingomonadaceae</taxon>
        <taxon>Sphingomonas</taxon>
    </lineage>
</organism>
<reference evidence="8 9" key="1">
    <citation type="submission" date="2018-07" db="EMBL/GenBank/DDBJ databases">
        <title>Genomic and Epidemiologic Investigation of an Indolent Hospital Outbreak.</title>
        <authorList>
            <person name="Johnson R.C."/>
            <person name="Deming C."/>
            <person name="Conlan S."/>
            <person name="Zellmer C.J."/>
            <person name="Michelin A.V."/>
            <person name="Lee-Lin S."/>
            <person name="Thomas P.J."/>
            <person name="Park M."/>
            <person name="Weingarten R.A."/>
            <person name="Less J."/>
            <person name="Dekker J.P."/>
            <person name="Frank K.M."/>
            <person name="Musser K.A."/>
            <person name="Mcquiston J.R."/>
            <person name="Henderson D.K."/>
            <person name="Lau A.F."/>
            <person name="Palmore T.N."/>
            <person name="Segre J.A."/>
        </authorList>
    </citation>
    <scope>NUCLEOTIDE SEQUENCE [LARGE SCALE GENOMIC DNA]</scope>
    <source>
        <strain evidence="7 9">SK-CDC1_0717</strain>
        <strain evidence="6 8">SK-NIH.Env10_0317</strain>
    </source>
</reference>
<accession>A0A430G459</accession>
<dbReference type="Proteomes" id="UP000287746">
    <property type="component" value="Unassembled WGS sequence"/>
</dbReference>
<evidence type="ECO:0000256" key="1">
    <source>
        <dbReference type="ARBA" id="ARBA00023015"/>
    </source>
</evidence>
<dbReference type="Pfam" id="PF09339">
    <property type="entry name" value="HTH_IclR"/>
    <property type="match status" value="1"/>
</dbReference>
<dbReference type="OrthoDB" id="8357778at2"/>
<proteinExistence type="predicted"/>
<dbReference type="Proteomes" id="UP000286681">
    <property type="component" value="Unassembled WGS sequence"/>
</dbReference>
<keyword evidence="2" id="KW-0238">DNA-binding</keyword>
<dbReference type="InterPro" id="IPR029016">
    <property type="entry name" value="GAF-like_dom_sf"/>
</dbReference>
<dbReference type="GO" id="GO:0003700">
    <property type="term" value="F:DNA-binding transcription factor activity"/>
    <property type="evidence" value="ECO:0007669"/>
    <property type="project" value="TreeGrafter"/>
</dbReference>
<name>A0A430G459_9SPHN</name>
<evidence type="ECO:0000313" key="6">
    <source>
        <dbReference type="EMBL" id="RSV03085.1"/>
    </source>
</evidence>
<dbReference type="GO" id="GO:0045892">
    <property type="term" value="P:negative regulation of DNA-templated transcription"/>
    <property type="evidence" value="ECO:0007669"/>
    <property type="project" value="TreeGrafter"/>
</dbReference>
<dbReference type="PROSITE" id="PS51078">
    <property type="entry name" value="ICLR_ED"/>
    <property type="match status" value="1"/>
</dbReference>
<dbReference type="InterPro" id="IPR014757">
    <property type="entry name" value="Tscrpt_reg_IclR_C"/>
</dbReference>
<dbReference type="InterPro" id="IPR036390">
    <property type="entry name" value="WH_DNA-bd_sf"/>
</dbReference>
<dbReference type="Gene3D" id="1.10.10.10">
    <property type="entry name" value="Winged helix-like DNA-binding domain superfamily/Winged helix DNA-binding domain"/>
    <property type="match status" value="1"/>
</dbReference>
<dbReference type="PANTHER" id="PTHR30136">
    <property type="entry name" value="HELIX-TURN-HELIX TRANSCRIPTIONAL REGULATOR, ICLR FAMILY"/>
    <property type="match status" value="1"/>
</dbReference>
<dbReference type="Gene3D" id="3.30.450.40">
    <property type="match status" value="1"/>
</dbReference>
<sequence>MIWVMDRDLRRRAPDAPASIATVAMATRILDLLAESERPVGVQEMAQTLGMTKSRASRHLANLEMLGLVSRGGGRRGFQLGWRIGRWGQIAAGRMQMPELLRGPLDRLNEESGCTVLLCAVAGADAVVVQCLPARAAMRIDVQPGLMLNLPESPTARVCFAFQPRERRRELLDQAESRGENFRIADREAFEREVAMVQARHYSWGVNKFGIGHNALAAPLFDGDTIVAAVTLMLATDAAPGPPAPYLVELLLGCAQRCSRLLGSRHSYPRD</sequence>
<dbReference type="EMBL" id="QQWO01000008">
    <property type="protein sequence ID" value="RSV03085.1"/>
    <property type="molecule type" value="Genomic_DNA"/>
</dbReference>
<feature type="domain" description="IclR-ED" evidence="5">
    <location>
        <begin position="83"/>
        <end position="264"/>
    </location>
</feature>
<dbReference type="Pfam" id="PF01614">
    <property type="entry name" value="IclR_C"/>
    <property type="match status" value="1"/>
</dbReference>
<evidence type="ECO:0000256" key="3">
    <source>
        <dbReference type="ARBA" id="ARBA00023163"/>
    </source>
</evidence>
<dbReference type="InterPro" id="IPR011991">
    <property type="entry name" value="ArsR-like_HTH"/>
</dbReference>
<dbReference type="SUPFAM" id="SSF55781">
    <property type="entry name" value="GAF domain-like"/>
    <property type="match status" value="1"/>
</dbReference>
<comment type="caution">
    <text evidence="7">The sequence shown here is derived from an EMBL/GenBank/DDBJ whole genome shotgun (WGS) entry which is preliminary data.</text>
</comment>
<keyword evidence="3" id="KW-0804">Transcription</keyword>
<dbReference type="SMART" id="SM00346">
    <property type="entry name" value="HTH_ICLR"/>
    <property type="match status" value="1"/>
</dbReference>
<evidence type="ECO:0000256" key="2">
    <source>
        <dbReference type="ARBA" id="ARBA00023125"/>
    </source>
</evidence>
<evidence type="ECO:0000313" key="8">
    <source>
        <dbReference type="Proteomes" id="UP000286681"/>
    </source>
</evidence>
<dbReference type="CDD" id="cd00090">
    <property type="entry name" value="HTH_ARSR"/>
    <property type="match status" value="1"/>
</dbReference>
<evidence type="ECO:0000313" key="9">
    <source>
        <dbReference type="Proteomes" id="UP000287746"/>
    </source>
</evidence>
<evidence type="ECO:0000313" key="7">
    <source>
        <dbReference type="EMBL" id="RSY85910.1"/>
    </source>
</evidence>
<dbReference type="InterPro" id="IPR050707">
    <property type="entry name" value="HTH_MetabolicPath_Reg"/>
</dbReference>
<dbReference type="AlphaFoldDB" id="A0A430G459"/>
<gene>
    <name evidence="6" type="ORF">CA257_11410</name>
    <name evidence="7" type="ORF">DAH66_09415</name>
</gene>
<keyword evidence="1" id="KW-0805">Transcription regulation</keyword>
<evidence type="ECO:0000259" key="5">
    <source>
        <dbReference type="PROSITE" id="PS51078"/>
    </source>
</evidence>
<dbReference type="PANTHER" id="PTHR30136:SF24">
    <property type="entry name" value="HTH-TYPE TRANSCRIPTIONAL REPRESSOR ALLR"/>
    <property type="match status" value="1"/>
</dbReference>
<dbReference type="InterPro" id="IPR005471">
    <property type="entry name" value="Tscrpt_reg_IclR_N"/>
</dbReference>
<dbReference type="InterPro" id="IPR036388">
    <property type="entry name" value="WH-like_DNA-bd_sf"/>
</dbReference>